<evidence type="ECO:0000313" key="1">
    <source>
        <dbReference type="EMBL" id="KAH3806783.1"/>
    </source>
</evidence>
<name>A0A9D4FXH2_DREPO</name>
<evidence type="ECO:0000313" key="2">
    <source>
        <dbReference type="Proteomes" id="UP000828390"/>
    </source>
</evidence>
<keyword evidence="2" id="KW-1185">Reference proteome</keyword>
<sequence>MTLVFTIVFRSNSDSKAIIDRSTIMKKYSNSLRGRSGGMRLAAPPLDKGHLKKAKRLRQKELQMNRTIRDTIINLLMCWIIFSIAYSNRDGRSYLIYKETMDAFIAPPNKNNPPPHQTEHELPKFTEIKKATGLL</sequence>
<dbReference type="Proteomes" id="UP000828390">
    <property type="component" value="Unassembled WGS sequence"/>
</dbReference>
<proteinExistence type="predicted"/>
<dbReference type="EMBL" id="JAIWYP010000006">
    <property type="protein sequence ID" value="KAH3806783.1"/>
    <property type="molecule type" value="Genomic_DNA"/>
</dbReference>
<reference evidence="1" key="1">
    <citation type="journal article" date="2019" name="bioRxiv">
        <title>The Genome of the Zebra Mussel, Dreissena polymorpha: A Resource for Invasive Species Research.</title>
        <authorList>
            <person name="McCartney M.A."/>
            <person name="Auch B."/>
            <person name="Kono T."/>
            <person name="Mallez S."/>
            <person name="Zhang Y."/>
            <person name="Obille A."/>
            <person name="Becker A."/>
            <person name="Abrahante J.E."/>
            <person name="Garbe J."/>
            <person name="Badalamenti J.P."/>
            <person name="Herman A."/>
            <person name="Mangelson H."/>
            <person name="Liachko I."/>
            <person name="Sullivan S."/>
            <person name="Sone E.D."/>
            <person name="Koren S."/>
            <person name="Silverstein K.A.T."/>
            <person name="Beckman K.B."/>
            <person name="Gohl D.M."/>
        </authorList>
    </citation>
    <scope>NUCLEOTIDE SEQUENCE</scope>
    <source>
        <strain evidence="1">Duluth1</strain>
        <tissue evidence="1">Whole animal</tissue>
    </source>
</reference>
<organism evidence="1 2">
    <name type="scientific">Dreissena polymorpha</name>
    <name type="common">Zebra mussel</name>
    <name type="synonym">Mytilus polymorpha</name>
    <dbReference type="NCBI Taxonomy" id="45954"/>
    <lineage>
        <taxon>Eukaryota</taxon>
        <taxon>Metazoa</taxon>
        <taxon>Spiralia</taxon>
        <taxon>Lophotrochozoa</taxon>
        <taxon>Mollusca</taxon>
        <taxon>Bivalvia</taxon>
        <taxon>Autobranchia</taxon>
        <taxon>Heteroconchia</taxon>
        <taxon>Euheterodonta</taxon>
        <taxon>Imparidentia</taxon>
        <taxon>Neoheterodontei</taxon>
        <taxon>Myida</taxon>
        <taxon>Dreissenoidea</taxon>
        <taxon>Dreissenidae</taxon>
        <taxon>Dreissena</taxon>
    </lineage>
</organism>
<reference evidence="1" key="2">
    <citation type="submission" date="2020-11" db="EMBL/GenBank/DDBJ databases">
        <authorList>
            <person name="McCartney M.A."/>
            <person name="Auch B."/>
            <person name="Kono T."/>
            <person name="Mallez S."/>
            <person name="Becker A."/>
            <person name="Gohl D.M."/>
            <person name="Silverstein K.A.T."/>
            <person name="Koren S."/>
            <person name="Bechman K.B."/>
            <person name="Herman A."/>
            <person name="Abrahante J.E."/>
            <person name="Garbe J."/>
        </authorList>
    </citation>
    <scope>NUCLEOTIDE SEQUENCE</scope>
    <source>
        <strain evidence="1">Duluth1</strain>
        <tissue evidence="1">Whole animal</tissue>
    </source>
</reference>
<accession>A0A9D4FXH2</accession>
<gene>
    <name evidence="1" type="ORF">DPMN_135110</name>
</gene>
<protein>
    <submittedName>
        <fullName evidence="1">Uncharacterized protein</fullName>
    </submittedName>
</protein>
<comment type="caution">
    <text evidence="1">The sequence shown here is derived from an EMBL/GenBank/DDBJ whole genome shotgun (WGS) entry which is preliminary data.</text>
</comment>
<dbReference type="AlphaFoldDB" id="A0A9D4FXH2"/>